<reference evidence="16" key="1">
    <citation type="journal article" date="2013" name="Genome Biol. Evol.">
        <title>Plastome sequences of Lygodium japonicum and Marsilea crenata reveal the genome organization transformation from basal ferns to core leptosporangiates.</title>
        <authorList>
            <person name="Gao L."/>
            <person name="Wang B."/>
            <person name="Wang Z.W."/>
            <person name="Zhou Y."/>
            <person name="Su Y.J."/>
            <person name="Wang T."/>
        </authorList>
    </citation>
    <scope>NUCLEOTIDE SEQUENCE</scope>
</reference>
<dbReference type="GO" id="GO:0008137">
    <property type="term" value="F:NADH dehydrogenase (ubiquinone) activity"/>
    <property type="evidence" value="ECO:0007669"/>
    <property type="project" value="InterPro"/>
</dbReference>
<dbReference type="GO" id="GO:0019684">
    <property type="term" value="P:photosynthesis, light reaction"/>
    <property type="evidence" value="ECO:0007669"/>
    <property type="project" value="UniProtKB-UniRule"/>
</dbReference>
<feature type="transmembrane region" description="Helical" evidence="13">
    <location>
        <begin position="166"/>
        <end position="187"/>
    </location>
</feature>
<feature type="transmembrane region" description="Helical" evidence="13">
    <location>
        <begin position="376"/>
        <end position="393"/>
    </location>
</feature>
<comment type="function">
    <text evidence="13">NDH shuttles electrons from NAD(P)H:plastoquinone, via FMN and iron-sulfur (Fe-S) centers, to quinones in the photosynthetic chain and possibly in a chloroplast respiratory chain. The immediate electron acceptor for the enzyme in this species is believed to be plastoquinone. Couples the redox reaction to proton translocation, and thus conserves the redox energy in a proton gradient.</text>
</comment>
<protein>
    <recommendedName>
        <fullName evidence="13">NAD(P)H-quinone oxidoreductase subunit 2, chloroplastic</fullName>
        <ecNumber evidence="13">7.1.1.-</ecNumber>
    </recommendedName>
    <alternativeName>
        <fullName evidence="13">NAD(P)H dehydrogenase, subunit 2</fullName>
    </alternativeName>
    <alternativeName>
        <fullName evidence="13">NADH-plastoquinone oxidoreductase subunit 2</fullName>
    </alternativeName>
</protein>
<keyword evidence="8 13" id="KW-1278">Translocase</keyword>
<keyword evidence="11 13" id="KW-0793">Thylakoid</keyword>
<feature type="transmembrane region" description="Helical" evidence="13">
    <location>
        <begin position="278"/>
        <end position="296"/>
    </location>
</feature>
<evidence type="ECO:0000259" key="15">
    <source>
        <dbReference type="Pfam" id="PF19530"/>
    </source>
</evidence>
<sequence>MNTTDFLSSFGNSPILPEFVLILGLIAIIVIDLLYKGKDTLSIYRISLLSLLTSTALLLYQWEAKPVTVALESIQINTFSNTFRIFLLICSLLAVSLSIDYVRCTKTALAEFSLFILTAGLGGMLLCCANDLVTIYVALECLSLSSYLLSGYAKRDIRSNEATMKFLSMGGVSSSFLLYGFALLYGLSGGEIQLNRIVDGLLLNRMFDSLAIYVSLTFIVAGMAFKLSLVPFHQWTPDVYEGSPTPVVAFFSVTSKVAAPALSTRLFGIIFPYLSDEWHIALGVLATLSMILGNLVAVTQTSMKRMPAYSSISQIGYIVIGILAADPENGYASMITYTFIHILMNLGTFACITLFSLRTGTDNIRDYAGLHMKDPILTLSLVLCLLSLGGMPPSSGFFGKLYLFWHGWKAGSYPLVPIALVTSVVSIYYYLKIIKLMFTGNDGMSDTSTIYIQNSLVSSSTSTSKSSIEIAMIIRALASILSGVSIDPIIGITRNTLFQILDSHFKCDTKFISK</sequence>
<evidence type="ECO:0000256" key="13">
    <source>
        <dbReference type="HAMAP-Rule" id="MF_00445"/>
    </source>
</evidence>
<dbReference type="GO" id="GO:0016655">
    <property type="term" value="F:oxidoreductase activity, acting on NAD(P)H, quinone or similar compound as acceptor"/>
    <property type="evidence" value="ECO:0007669"/>
    <property type="project" value="UniProtKB-UniRule"/>
</dbReference>
<evidence type="ECO:0000313" key="16">
    <source>
        <dbReference type="EMBL" id="AGI51478.1"/>
    </source>
</evidence>
<dbReference type="InterPro" id="IPR001750">
    <property type="entry name" value="ND/Mrp_TM"/>
</dbReference>
<dbReference type="GeneID" id="16694046"/>
<dbReference type="EMBL" id="KC536646">
    <property type="protein sequence ID" value="AGI51478.1"/>
    <property type="molecule type" value="Genomic_DNA"/>
</dbReference>
<keyword evidence="9 13" id="KW-1133">Transmembrane helix</keyword>
<proteinExistence type="inferred from homology"/>
<evidence type="ECO:0000256" key="3">
    <source>
        <dbReference type="ARBA" id="ARBA00022528"/>
    </source>
</evidence>
<geneLocation type="chloroplast" evidence="16"/>
<evidence type="ECO:0000256" key="6">
    <source>
        <dbReference type="ARBA" id="ARBA00022857"/>
    </source>
</evidence>
<dbReference type="GO" id="GO:0009535">
    <property type="term" value="C:chloroplast thylakoid membrane"/>
    <property type="evidence" value="ECO:0007669"/>
    <property type="project" value="UniProtKB-SubCell"/>
</dbReference>
<feature type="transmembrane region" description="Helical" evidence="13">
    <location>
        <begin position="114"/>
        <end position="139"/>
    </location>
</feature>
<evidence type="ECO:0000256" key="4">
    <source>
        <dbReference type="ARBA" id="ARBA00022692"/>
    </source>
</evidence>
<keyword evidence="5 13" id="KW-0874">Quinone</keyword>
<comment type="catalytic activity">
    <reaction evidence="13">
        <text>a plastoquinone + NADPH + (n+1) H(+)(in) = a plastoquinol + NADP(+) + n H(+)(out)</text>
        <dbReference type="Rhea" id="RHEA:42612"/>
        <dbReference type="Rhea" id="RHEA-COMP:9561"/>
        <dbReference type="Rhea" id="RHEA-COMP:9562"/>
        <dbReference type="ChEBI" id="CHEBI:15378"/>
        <dbReference type="ChEBI" id="CHEBI:17757"/>
        <dbReference type="ChEBI" id="CHEBI:57783"/>
        <dbReference type="ChEBI" id="CHEBI:58349"/>
        <dbReference type="ChEBI" id="CHEBI:62192"/>
    </reaction>
</comment>
<comment type="subunit">
    <text evidence="13">NDH is composed of at least 16 different subunits, 5 of which are encoded in the nucleus.</text>
</comment>
<dbReference type="EC" id="7.1.1.-" evidence="13"/>
<evidence type="ECO:0000259" key="14">
    <source>
        <dbReference type="Pfam" id="PF00361"/>
    </source>
</evidence>
<keyword evidence="6 13" id="KW-0521">NADP</keyword>
<dbReference type="GO" id="GO:0042773">
    <property type="term" value="P:ATP synthesis coupled electron transport"/>
    <property type="evidence" value="ECO:0007669"/>
    <property type="project" value="InterPro"/>
</dbReference>
<keyword evidence="16" id="KW-0934">Plastid</keyword>
<feature type="transmembrane region" description="Helical" evidence="13">
    <location>
        <begin position="15"/>
        <end position="35"/>
    </location>
</feature>
<evidence type="ECO:0000256" key="8">
    <source>
        <dbReference type="ARBA" id="ARBA00022967"/>
    </source>
</evidence>
<feature type="domain" description="NAD(P)H-quinone oxidoreductase subunit 2 N-terminal" evidence="15">
    <location>
        <begin position="7"/>
        <end position="100"/>
    </location>
</feature>
<accession>S4UBD7</accession>
<feature type="transmembrane region" description="Helical" evidence="13">
    <location>
        <begin position="207"/>
        <end position="225"/>
    </location>
</feature>
<dbReference type="Pfam" id="PF19530">
    <property type="entry name" value="Ndh2_N"/>
    <property type="match status" value="1"/>
</dbReference>
<evidence type="ECO:0000256" key="5">
    <source>
        <dbReference type="ARBA" id="ARBA00022719"/>
    </source>
</evidence>
<evidence type="ECO:0000256" key="10">
    <source>
        <dbReference type="ARBA" id="ARBA00023027"/>
    </source>
</evidence>
<keyword evidence="12 13" id="KW-0472">Membrane</keyword>
<comment type="catalytic activity">
    <reaction evidence="13">
        <text>a plastoquinone + NADH + (n+1) H(+)(in) = a plastoquinol + NAD(+) + n H(+)(out)</text>
        <dbReference type="Rhea" id="RHEA:42608"/>
        <dbReference type="Rhea" id="RHEA-COMP:9561"/>
        <dbReference type="Rhea" id="RHEA-COMP:9562"/>
        <dbReference type="ChEBI" id="CHEBI:15378"/>
        <dbReference type="ChEBI" id="CHEBI:17757"/>
        <dbReference type="ChEBI" id="CHEBI:57540"/>
        <dbReference type="ChEBI" id="CHEBI:57945"/>
        <dbReference type="ChEBI" id="CHEBI:62192"/>
    </reaction>
</comment>
<feature type="transmembrane region" description="Helical" evidence="13">
    <location>
        <begin position="308"/>
        <end position="325"/>
    </location>
</feature>
<evidence type="ECO:0000256" key="9">
    <source>
        <dbReference type="ARBA" id="ARBA00022989"/>
    </source>
</evidence>
<feature type="transmembrane region" description="Helical" evidence="13">
    <location>
        <begin position="42"/>
        <end position="62"/>
    </location>
</feature>
<evidence type="ECO:0000256" key="12">
    <source>
        <dbReference type="ARBA" id="ARBA00023136"/>
    </source>
</evidence>
<feature type="domain" description="NADH:quinone oxidoreductase/Mrp antiporter transmembrane" evidence="14">
    <location>
        <begin position="129"/>
        <end position="425"/>
    </location>
</feature>
<dbReference type="InterPro" id="IPR010096">
    <property type="entry name" value="NADH-Q_OxRdtase_suN/2"/>
</dbReference>
<dbReference type="RefSeq" id="YP_008474540.1">
    <property type="nucleotide sequence ID" value="NC_022137.1"/>
</dbReference>
<dbReference type="InterPro" id="IPR045693">
    <property type="entry name" value="Ndh2_N"/>
</dbReference>
<dbReference type="AlphaFoldDB" id="S4UBD7"/>
<comment type="similarity">
    <text evidence="13">Belongs to the complex I subunit 2 family.</text>
</comment>
<organism evidence="16">
    <name type="scientific">Marsilea crenata</name>
    <name type="common">Nardoo</name>
    <name type="synonym">Dwarf four leaf clover</name>
    <dbReference type="NCBI Taxonomy" id="388472"/>
    <lineage>
        <taxon>Eukaryota</taxon>
        <taxon>Viridiplantae</taxon>
        <taxon>Streptophyta</taxon>
        <taxon>Embryophyta</taxon>
        <taxon>Tracheophyta</taxon>
        <taxon>Polypodiopsida</taxon>
        <taxon>Polypodiidae</taxon>
        <taxon>Salviniales</taxon>
        <taxon>Marsileaceae</taxon>
        <taxon>Marsilea</taxon>
    </lineage>
</organism>
<keyword evidence="7 13" id="KW-0618">Plastoquinone</keyword>
<evidence type="ECO:0000256" key="11">
    <source>
        <dbReference type="ARBA" id="ARBA00023078"/>
    </source>
</evidence>
<keyword evidence="10 13" id="KW-0520">NAD</keyword>
<evidence type="ECO:0000256" key="7">
    <source>
        <dbReference type="ARBA" id="ARBA00022957"/>
    </source>
</evidence>
<feature type="transmembrane region" description="Helical" evidence="13">
    <location>
        <begin position="82"/>
        <end position="102"/>
    </location>
</feature>
<dbReference type="PANTHER" id="PTHR22773">
    <property type="entry name" value="NADH DEHYDROGENASE"/>
    <property type="match status" value="1"/>
</dbReference>
<feature type="transmembrane region" description="Helical" evidence="13">
    <location>
        <begin position="413"/>
        <end position="431"/>
    </location>
</feature>
<dbReference type="GO" id="GO:0048038">
    <property type="term" value="F:quinone binding"/>
    <property type="evidence" value="ECO:0007669"/>
    <property type="project" value="UniProtKB-KW"/>
</dbReference>
<dbReference type="PRINTS" id="PR01434">
    <property type="entry name" value="NADHDHGNASE5"/>
</dbReference>
<feature type="transmembrane region" description="Helical" evidence="13">
    <location>
        <begin position="331"/>
        <end position="355"/>
    </location>
</feature>
<keyword evidence="4 13" id="KW-0812">Transmembrane</keyword>
<dbReference type="NCBIfam" id="TIGR01770">
    <property type="entry name" value="NDH_I_N"/>
    <property type="match status" value="1"/>
</dbReference>
<evidence type="ECO:0000256" key="2">
    <source>
        <dbReference type="ARBA" id="ARBA00022448"/>
    </source>
</evidence>
<gene>
    <name evidence="13 16" type="primary">ndhB</name>
</gene>
<keyword evidence="3 16" id="KW-0150">Chloroplast</keyword>
<evidence type="ECO:0000256" key="1">
    <source>
        <dbReference type="ARBA" id="ARBA00004141"/>
    </source>
</evidence>
<name>S4UBD7_MARCR</name>
<dbReference type="Pfam" id="PF00361">
    <property type="entry name" value="Proton_antipo_M"/>
    <property type="match status" value="1"/>
</dbReference>
<keyword evidence="2 13" id="KW-0813">Transport</keyword>
<dbReference type="HAMAP" id="MF_00445">
    <property type="entry name" value="NDH1_NuoN_1"/>
    <property type="match status" value="1"/>
</dbReference>
<comment type="subcellular location">
    <subcellularLocation>
        <location evidence="1">Membrane</location>
        <topology evidence="1">Multi-pass membrane protein</topology>
    </subcellularLocation>
    <subcellularLocation>
        <location evidence="13">Plastid</location>
        <location evidence="13">Chloroplast thylakoid membrane</location>
        <topology evidence="13">Multi-pass membrane protein</topology>
    </subcellularLocation>
</comment>